<organism evidence="1">
    <name type="scientific">marine metagenome</name>
    <dbReference type="NCBI Taxonomy" id="408172"/>
    <lineage>
        <taxon>unclassified sequences</taxon>
        <taxon>metagenomes</taxon>
        <taxon>ecological metagenomes</taxon>
    </lineage>
</organism>
<sequence length="22" mass="2475">RAFSDGLVLVYARARGGWHQQS</sequence>
<name>A0A382XE52_9ZZZZ</name>
<dbReference type="EMBL" id="UINC01167119">
    <property type="protein sequence ID" value="SVD69446.1"/>
    <property type="molecule type" value="Genomic_DNA"/>
</dbReference>
<dbReference type="AlphaFoldDB" id="A0A382XE52"/>
<gene>
    <name evidence="1" type="ORF">METZ01_LOCUS422300</name>
</gene>
<protein>
    <submittedName>
        <fullName evidence="1">Uncharacterized protein</fullName>
    </submittedName>
</protein>
<feature type="non-terminal residue" evidence="1">
    <location>
        <position position="1"/>
    </location>
</feature>
<proteinExistence type="predicted"/>
<evidence type="ECO:0000313" key="1">
    <source>
        <dbReference type="EMBL" id="SVD69446.1"/>
    </source>
</evidence>
<accession>A0A382XE52</accession>
<reference evidence="1" key="1">
    <citation type="submission" date="2018-05" db="EMBL/GenBank/DDBJ databases">
        <authorList>
            <person name="Lanie J.A."/>
            <person name="Ng W.-L."/>
            <person name="Kazmierczak K.M."/>
            <person name="Andrzejewski T.M."/>
            <person name="Davidsen T.M."/>
            <person name="Wayne K.J."/>
            <person name="Tettelin H."/>
            <person name="Glass J.I."/>
            <person name="Rusch D."/>
            <person name="Podicherti R."/>
            <person name="Tsui H.-C.T."/>
            <person name="Winkler M.E."/>
        </authorList>
    </citation>
    <scope>NUCLEOTIDE SEQUENCE</scope>
</reference>